<name>A0ACC2R7U1_9NEOP</name>
<keyword evidence="2" id="KW-1185">Reference proteome</keyword>
<gene>
    <name evidence="1" type="ORF">PYW08_014362</name>
</gene>
<dbReference type="EMBL" id="CM056781">
    <property type="protein sequence ID" value="KAJ8735112.1"/>
    <property type="molecule type" value="Genomic_DNA"/>
</dbReference>
<reference evidence="1" key="1">
    <citation type="submission" date="2023-03" db="EMBL/GenBank/DDBJ databases">
        <title>Chromosome-level genomes of two armyworms, Mythimna separata and Mythimna loreyi, provide insights into the biosynthesis and reception of sex pheromones.</title>
        <authorList>
            <person name="Zhao H."/>
        </authorList>
    </citation>
    <scope>NUCLEOTIDE SEQUENCE</scope>
    <source>
        <strain evidence="1">BeijingLab</strain>
    </source>
</reference>
<organism evidence="1 2">
    <name type="scientific">Mythimna loreyi</name>
    <dbReference type="NCBI Taxonomy" id="667449"/>
    <lineage>
        <taxon>Eukaryota</taxon>
        <taxon>Metazoa</taxon>
        <taxon>Ecdysozoa</taxon>
        <taxon>Arthropoda</taxon>
        <taxon>Hexapoda</taxon>
        <taxon>Insecta</taxon>
        <taxon>Pterygota</taxon>
        <taxon>Neoptera</taxon>
        <taxon>Endopterygota</taxon>
        <taxon>Lepidoptera</taxon>
        <taxon>Glossata</taxon>
        <taxon>Ditrysia</taxon>
        <taxon>Noctuoidea</taxon>
        <taxon>Noctuidae</taxon>
        <taxon>Noctuinae</taxon>
        <taxon>Hadenini</taxon>
        <taxon>Mythimna</taxon>
    </lineage>
</organism>
<sequence length="448" mass="51594">MRNSFLIVFVFGVVKYTQTQYLSIGSNRKLSKTTCDTSAKTTLVEHFFNIIFTEFHNTPPVCVCVQMCPDQPTYCYPNGCLKRTETTKKAEVVLPFTKVSENTPIFFIDEKNDFMNDFLTKNYIDDNIPIVAPMPTQSENSMVTNMRPDPFKDRYKILFKYKKMPKVELKYNLGEQVKHMKSEVLKVENVDVSKTRWPMNKFDRRMGVGQTSFRNKAEEQKGTTNNRYFMTVVPGKDSSYPPKYFKRELQNNTNGDVNIKAIYVVGKSESESNTFSLEKLIDSLIESSFDNNATSPDAGVETRTLTNQTNDHIDELNEVDTDNSSNHSVKKETNILSMNFTNENIDKNKYSDDIMMNSTKNVGEMIANLSKRIEIQNNTSLEIMKRMTGSFEFESLNTTSEKPVETTSQAVNETFTTEHISASNVYETRTTRKIRKRVVRRLQNKNNK</sequence>
<dbReference type="Proteomes" id="UP001231649">
    <property type="component" value="Chromosome 5"/>
</dbReference>
<evidence type="ECO:0000313" key="1">
    <source>
        <dbReference type="EMBL" id="KAJ8735112.1"/>
    </source>
</evidence>
<evidence type="ECO:0000313" key="2">
    <source>
        <dbReference type="Proteomes" id="UP001231649"/>
    </source>
</evidence>
<protein>
    <submittedName>
        <fullName evidence="1">Uncharacterized protein</fullName>
    </submittedName>
</protein>
<comment type="caution">
    <text evidence="1">The sequence shown here is derived from an EMBL/GenBank/DDBJ whole genome shotgun (WGS) entry which is preliminary data.</text>
</comment>
<proteinExistence type="predicted"/>
<accession>A0ACC2R7U1</accession>